<comment type="caution">
    <text evidence="1">The sequence shown here is derived from an EMBL/GenBank/DDBJ whole genome shotgun (WGS) entry which is preliminary data.</text>
</comment>
<reference evidence="1 2" key="1">
    <citation type="journal article" date="2015" name="Nature">
        <title>rRNA introns, odd ribosomes, and small enigmatic genomes across a large radiation of phyla.</title>
        <authorList>
            <person name="Brown C.T."/>
            <person name="Hug L.A."/>
            <person name="Thomas B.C."/>
            <person name="Sharon I."/>
            <person name="Castelle C.J."/>
            <person name="Singh A."/>
            <person name="Wilkins M.J."/>
            <person name="Williams K.H."/>
            <person name="Banfield J.F."/>
        </authorList>
    </citation>
    <scope>NUCLEOTIDE SEQUENCE [LARGE SCALE GENOMIC DNA]</scope>
</reference>
<dbReference type="InterPro" id="IPR027417">
    <property type="entry name" value="P-loop_NTPase"/>
</dbReference>
<dbReference type="PANTHER" id="PTHR37807">
    <property type="entry name" value="OS07G0160300 PROTEIN"/>
    <property type="match status" value="1"/>
</dbReference>
<dbReference type="EMBL" id="LCPO01000023">
    <property type="protein sequence ID" value="KKU98547.1"/>
    <property type="molecule type" value="Genomic_DNA"/>
</dbReference>
<dbReference type="Pfam" id="PF13671">
    <property type="entry name" value="AAA_33"/>
    <property type="match status" value="1"/>
</dbReference>
<dbReference type="AlphaFoldDB" id="A0A0G1UWK6"/>
<dbReference type="Gene3D" id="3.40.50.300">
    <property type="entry name" value="P-loop containing nucleotide triphosphate hydrolases"/>
    <property type="match status" value="1"/>
</dbReference>
<evidence type="ECO:0008006" key="3">
    <source>
        <dbReference type="Google" id="ProtNLM"/>
    </source>
</evidence>
<sequence>MTIVGVILTIENSYRALNRLIIYRRWRMPQTQILVALCGCQFTGKTTIGDRLREILGIPFVAVDRLRPLLFGPSRMYVGNRELDDFQLSRAYPAMAGVVERLLTLGESLIVEGTFSRQDYQQEVLVDLPGRYGIKTRTILLEIPDEKTLSVVRERAESRRNGNDPSAATTIDDYLRVKERFEPLVVPHLRVDTTEPLETCLSRILDYLKQA</sequence>
<accession>A0A0G1UWK6</accession>
<evidence type="ECO:0000313" key="2">
    <source>
        <dbReference type="Proteomes" id="UP000034600"/>
    </source>
</evidence>
<dbReference type="PANTHER" id="PTHR37807:SF3">
    <property type="entry name" value="OS07G0160300 PROTEIN"/>
    <property type="match status" value="1"/>
</dbReference>
<organism evidence="1 2">
    <name type="scientific">Candidatus Jorgensenbacteria bacterium GW2011_GWC1_48_8</name>
    <dbReference type="NCBI Taxonomy" id="1618666"/>
    <lineage>
        <taxon>Bacteria</taxon>
        <taxon>Candidatus Joergenseniibacteriota</taxon>
    </lineage>
</organism>
<gene>
    <name evidence="1" type="ORF">UY32_C0023G0002</name>
</gene>
<dbReference type="SUPFAM" id="SSF52540">
    <property type="entry name" value="P-loop containing nucleoside triphosphate hydrolases"/>
    <property type="match status" value="1"/>
</dbReference>
<dbReference type="Proteomes" id="UP000034600">
    <property type="component" value="Unassembled WGS sequence"/>
</dbReference>
<protein>
    <recommendedName>
        <fullName evidence="3">2-phosphoglycerate kinase</fullName>
    </recommendedName>
</protein>
<proteinExistence type="predicted"/>
<name>A0A0G1UWK6_9BACT</name>
<evidence type="ECO:0000313" key="1">
    <source>
        <dbReference type="EMBL" id="KKU98547.1"/>
    </source>
</evidence>